<name>A0ABU6P0H0_9BACI</name>
<keyword evidence="6 9" id="KW-0067">ATP-binding</keyword>
<evidence type="ECO:0000256" key="6">
    <source>
        <dbReference type="ARBA" id="ARBA00022840"/>
    </source>
</evidence>
<dbReference type="Pfam" id="PF03793">
    <property type="entry name" value="PASTA"/>
    <property type="match status" value="3"/>
</dbReference>
<dbReference type="PROSITE" id="PS51178">
    <property type="entry name" value="PASTA"/>
    <property type="match status" value="3"/>
</dbReference>
<dbReference type="InterPro" id="IPR005543">
    <property type="entry name" value="PASTA_dom"/>
</dbReference>
<dbReference type="RefSeq" id="WP_066233074.1">
    <property type="nucleotide sequence ID" value="NZ_JARTFQ010000006.1"/>
</dbReference>
<dbReference type="PANTHER" id="PTHR43289:SF34">
    <property type="entry name" value="SERINE_THREONINE-PROTEIN KINASE YBDM-RELATED"/>
    <property type="match status" value="1"/>
</dbReference>
<gene>
    <name evidence="13" type="primary">pknB</name>
    <name evidence="13" type="ORF">P9271_09795</name>
</gene>
<dbReference type="EC" id="2.7.11.1" evidence="1"/>
<dbReference type="SMART" id="SM00220">
    <property type="entry name" value="S_TKc"/>
    <property type="match status" value="1"/>
</dbReference>
<dbReference type="PROSITE" id="PS00107">
    <property type="entry name" value="PROTEIN_KINASE_ATP"/>
    <property type="match status" value="1"/>
</dbReference>
<dbReference type="Gene3D" id="2.60.40.2560">
    <property type="match status" value="1"/>
</dbReference>
<feature type="domain" description="Protein kinase" evidence="11">
    <location>
        <begin position="11"/>
        <end position="271"/>
    </location>
</feature>
<feature type="domain" description="PASTA" evidence="12">
    <location>
        <begin position="424"/>
        <end position="492"/>
    </location>
</feature>
<keyword evidence="3" id="KW-0808">Transferase</keyword>
<organism evidence="13 14">
    <name type="scientific">Metabacillus fastidiosus</name>
    <dbReference type="NCBI Taxonomy" id="1458"/>
    <lineage>
        <taxon>Bacteria</taxon>
        <taxon>Bacillati</taxon>
        <taxon>Bacillota</taxon>
        <taxon>Bacilli</taxon>
        <taxon>Bacillales</taxon>
        <taxon>Bacillaceae</taxon>
        <taxon>Metabacillus</taxon>
    </lineage>
</organism>
<protein>
    <recommendedName>
        <fullName evidence="1">non-specific serine/threonine protein kinase</fullName>
        <ecNumber evidence="1">2.7.11.1</ecNumber>
    </recommendedName>
</protein>
<feature type="domain" description="PASTA" evidence="12">
    <location>
        <begin position="356"/>
        <end position="423"/>
    </location>
</feature>
<keyword evidence="10" id="KW-0812">Transmembrane</keyword>
<sequence length="649" mass="73056">MLIGQRLSGRYKIIEVIGGGGMANVYLAKDIILEREVAIKVLRFDFANDDEFIKRFHREAQAATSLAHPNIVSIYDVGEENGVYYIVMEYVEGHTLKQYIQGYAPLHPREALNIMSQIVSAIAHAHENQIVHRDIKPHNILIDRHGNIKVTDFGIAIALSSTTITQTNSVLGSVHYMSPEQARGGLANKKSDIYAMGIVFFELLTGKMPFDGESAIAIALKHLQTETPSPKRWNPDIPQSVENIILKATAKDSFYRYNTAEEMEADIETALDPSRINEAKFVVHDDEATKAVPVITDEILFTHTDDDTVIRTSESEEIKPDKKKKKSKFAIFIITMFVILIAAIVATFTILPSFLMPDDVKVPDVESKKYEEAVSILKEEGFQIDEEILIADEEIEEDYVVKTEPAKGDIVKEGASIKIYKSTGKEKLIFDNYVGQNIDRVIELLKKRGFDNIKTNIEYSDTQLAGTILSQTPEQDDEVIPSETEVVFTVSDGPKRIKLIDLKGKTKEEVYNYVAENGLNINDSEQYSDEVPEGSVISHSPSTDKEVIPKETTLHVIFSKGPKEKPVKSVKKEIDIPYEPDEYSLGEPMEVSIYIDDNERSISEPYETFTITEPIMKEVEFHIAPGSKAYYQVIINEKFVKTETIAYPE</sequence>
<dbReference type="PROSITE" id="PS50011">
    <property type="entry name" value="PROTEIN_KINASE_DOM"/>
    <property type="match status" value="1"/>
</dbReference>
<dbReference type="PROSITE" id="PS00108">
    <property type="entry name" value="PROTEIN_KINASE_ST"/>
    <property type="match status" value="1"/>
</dbReference>
<evidence type="ECO:0000256" key="1">
    <source>
        <dbReference type="ARBA" id="ARBA00012513"/>
    </source>
</evidence>
<dbReference type="SMART" id="SM00740">
    <property type="entry name" value="PASTA"/>
    <property type="match status" value="3"/>
</dbReference>
<keyword evidence="2" id="KW-0723">Serine/threonine-protein kinase</keyword>
<comment type="catalytic activity">
    <reaction evidence="7">
        <text>L-threonyl-[protein] + ATP = O-phospho-L-threonyl-[protein] + ADP + H(+)</text>
        <dbReference type="Rhea" id="RHEA:46608"/>
        <dbReference type="Rhea" id="RHEA-COMP:11060"/>
        <dbReference type="Rhea" id="RHEA-COMP:11605"/>
        <dbReference type="ChEBI" id="CHEBI:15378"/>
        <dbReference type="ChEBI" id="CHEBI:30013"/>
        <dbReference type="ChEBI" id="CHEBI:30616"/>
        <dbReference type="ChEBI" id="CHEBI:61977"/>
        <dbReference type="ChEBI" id="CHEBI:456216"/>
        <dbReference type="EC" id="2.7.11.1"/>
    </reaction>
</comment>
<evidence type="ECO:0000313" key="13">
    <source>
        <dbReference type="EMBL" id="MED4401606.1"/>
    </source>
</evidence>
<evidence type="ECO:0000256" key="5">
    <source>
        <dbReference type="ARBA" id="ARBA00022777"/>
    </source>
</evidence>
<dbReference type="NCBIfam" id="NF033483">
    <property type="entry name" value="PknB_PASTA_kin"/>
    <property type="match status" value="1"/>
</dbReference>
<keyword evidence="4 9" id="KW-0547">Nucleotide-binding</keyword>
<keyword evidence="10" id="KW-1133">Transmembrane helix</keyword>
<feature type="binding site" evidence="9">
    <location>
        <position position="40"/>
    </location>
    <ligand>
        <name>ATP</name>
        <dbReference type="ChEBI" id="CHEBI:30616"/>
    </ligand>
</feature>
<dbReference type="CDD" id="cd06577">
    <property type="entry name" value="PASTA_pknB"/>
    <property type="match status" value="3"/>
</dbReference>
<feature type="transmembrane region" description="Helical" evidence="10">
    <location>
        <begin position="329"/>
        <end position="351"/>
    </location>
</feature>
<feature type="domain" description="PASTA" evidence="12">
    <location>
        <begin position="493"/>
        <end position="560"/>
    </location>
</feature>
<dbReference type="EMBL" id="JARTFS010000006">
    <property type="protein sequence ID" value="MED4401606.1"/>
    <property type="molecule type" value="Genomic_DNA"/>
</dbReference>
<evidence type="ECO:0000259" key="11">
    <source>
        <dbReference type="PROSITE" id="PS50011"/>
    </source>
</evidence>
<keyword evidence="14" id="KW-1185">Reference proteome</keyword>
<dbReference type="Proteomes" id="UP001342826">
    <property type="component" value="Unassembled WGS sequence"/>
</dbReference>
<dbReference type="SUPFAM" id="SSF56112">
    <property type="entry name" value="Protein kinase-like (PK-like)"/>
    <property type="match status" value="1"/>
</dbReference>
<keyword evidence="10" id="KW-0472">Membrane</keyword>
<evidence type="ECO:0000256" key="4">
    <source>
        <dbReference type="ARBA" id="ARBA00022741"/>
    </source>
</evidence>
<dbReference type="Pfam" id="PF00069">
    <property type="entry name" value="Pkinase"/>
    <property type="match status" value="1"/>
</dbReference>
<comment type="caution">
    <text evidence="13">The sequence shown here is derived from an EMBL/GenBank/DDBJ whole genome shotgun (WGS) entry which is preliminary data.</text>
</comment>
<dbReference type="Gene3D" id="3.30.10.20">
    <property type="match status" value="3"/>
</dbReference>
<dbReference type="InterPro" id="IPR017441">
    <property type="entry name" value="Protein_kinase_ATP_BS"/>
</dbReference>
<evidence type="ECO:0000313" key="14">
    <source>
        <dbReference type="Proteomes" id="UP001342826"/>
    </source>
</evidence>
<dbReference type="CDD" id="cd14014">
    <property type="entry name" value="STKc_PknB_like"/>
    <property type="match status" value="1"/>
</dbReference>
<dbReference type="Gene3D" id="3.30.200.20">
    <property type="entry name" value="Phosphorylase Kinase, domain 1"/>
    <property type="match status" value="1"/>
</dbReference>
<evidence type="ECO:0000256" key="8">
    <source>
        <dbReference type="ARBA" id="ARBA00048679"/>
    </source>
</evidence>
<evidence type="ECO:0000256" key="9">
    <source>
        <dbReference type="PROSITE-ProRule" id="PRU10141"/>
    </source>
</evidence>
<evidence type="ECO:0000259" key="12">
    <source>
        <dbReference type="PROSITE" id="PS51178"/>
    </source>
</evidence>
<evidence type="ECO:0000256" key="3">
    <source>
        <dbReference type="ARBA" id="ARBA00022679"/>
    </source>
</evidence>
<evidence type="ECO:0000256" key="7">
    <source>
        <dbReference type="ARBA" id="ARBA00047899"/>
    </source>
</evidence>
<dbReference type="Gene3D" id="1.10.510.10">
    <property type="entry name" value="Transferase(Phosphotransferase) domain 1"/>
    <property type="match status" value="1"/>
</dbReference>
<evidence type="ECO:0000256" key="10">
    <source>
        <dbReference type="SAM" id="Phobius"/>
    </source>
</evidence>
<dbReference type="GeneID" id="301142353"/>
<accession>A0ABU6P0H0</accession>
<reference evidence="13 14" key="1">
    <citation type="submission" date="2023-03" db="EMBL/GenBank/DDBJ databases">
        <title>Bacillus Genome Sequencing.</title>
        <authorList>
            <person name="Dunlap C."/>
        </authorList>
    </citation>
    <scope>NUCLEOTIDE SEQUENCE [LARGE SCALE GENOMIC DNA]</scope>
    <source>
        <strain evidence="13 14">NRS-1717</strain>
    </source>
</reference>
<dbReference type="InterPro" id="IPR000719">
    <property type="entry name" value="Prot_kinase_dom"/>
</dbReference>
<keyword evidence="5 13" id="KW-0418">Kinase</keyword>
<dbReference type="GO" id="GO:0016301">
    <property type="term" value="F:kinase activity"/>
    <property type="evidence" value="ECO:0007669"/>
    <property type="project" value="UniProtKB-KW"/>
</dbReference>
<dbReference type="PANTHER" id="PTHR43289">
    <property type="entry name" value="MITOGEN-ACTIVATED PROTEIN KINASE KINASE KINASE 20-RELATED"/>
    <property type="match status" value="1"/>
</dbReference>
<dbReference type="InterPro" id="IPR011009">
    <property type="entry name" value="Kinase-like_dom_sf"/>
</dbReference>
<comment type="catalytic activity">
    <reaction evidence="8">
        <text>L-seryl-[protein] + ATP = O-phospho-L-seryl-[protein] + ADP + H(+)</text>
        <dbReference type="Rhea" id="RHEA:17989"/>
        <dbReference type="Rhea" id="RHEA-COMP:9863"/>
        <dbReference type="Rhea" id="RHEA-COMP:11604"/>
        <dbReference type="ChEBI" id="CHEBI:15378"/>
        <dbReference type="ChEBI" id="CHEBI:29999"/>
        <dbReference type="ChEBI" id="CHEBI:30616"/>
        <dbReference type="ChEBI" id="CHEBI:83421"/>
        <dbReference type="ChEBI" id="CHEBI:456216"/>
        <dbReference type="EC" id="2.7.11.1"/>
    </reaction>
</comment>
<evidence type="ECO:0000256" key="2">
    <source>
        <dbReference type="ARBA" id="ARBA00022527"/>
    </source>
</evidence>
<proteinExistence type="predicted"/>
<dbReference type="InterPro" id="IPR008271">
    <property type="entry name" value="Ser/Thr_kinase_AS"/>
</dbReference>